<name>A0ABS6ED31_9CLOT</name>
<proteinExistence type="inferred from homology"/>
<dbReference type="RefSeq" id="WP_216437447.1">
    <property type="nucleotide sequence ID" value="NZ_JAHLQF010000001.1"/>
</dbReference>
<evidence type="ECO:0000256" key="2">
    <source>
        <dbReference type="ARBA" id="ARBA00023002"/>
    </source>
</evidence>
<dbReference type="PROSITE" id="PS00671">
    <property type="entry name" value="D_2_HYDROXYACID_DH_3"/>
    <property type="match status" value="1"/>
</dbReference>
<dbReference type="PANTHER" id="PTHR43761">
    <property type="entry name" value="D-ISOMER SPECIFIC 2-HYDROXYACID DEHYDROGENASE FAMILY PROTEIN (AFU_ORTHOLOGUE AFUA_1G13630)"/>
    <property type="match status" value="1"/>
</dbReference>
<evidence type="ECO:0000313" key="8">
    <source>
        <dbReference type="Proteomes" id="UP000726170"/>
    </source>
</evidence>
<dbReference type="PROSITE" id="PS00065">
    <property type="entry name" value="D_2_HYDROXYACID_DH_1"/>
    <property type="match status" value="1"/>
</dbReference>
<dbReference type="InterPro" id="IPR006139">
    <property type="entry name" value="D-isomer_2_OHA_DH_cat_dom"/>
</dbReference>
<comment type="caution">
    <text evidence="7">The sequence shown here is derived from an EMBL/GenBank/DDBJ whole genome shotgun (WGS) entry which is preliminary data.</text>
</comment>
<comment type="similarity">
    <text evidence="1 4">Belongs to the D-isomer specific 2-hydroxyacid dehydrogenase family.</text>
</comment>
<keyword evidence="2 4" id="KW-0560">Oxidoreductase</keyword>
<reference evidence="7 8" key="1">
    <citation type="submission" date="2021-06" db="EMBL/GenBank/DDBJ databases">
        <authorList>
            <person name="Sun Q."/>
            <person name="Li D."/>
        </authorList>
    </citation>
    <scope>NUCLEOTIDE SEQUENCE [LARGE SCALE GENOMIC DNA]</scope>
    <source>
        <strain evidence="7 8">MSJ-11</strain>
    </source>
</reference>
<feature type="domain" description="D-isomer specific 2-hydroxyacid dehydrogenase catalytic" evidence="5">
    <location>
        <begin position="4"/>
        <end position="312"/>
    </location>
</feature>
<dbReference type="InterPro" id="IPR029752">
    <property type="entry name" value="D-isomer_DH_CS1"/>
</dbReference>
<dbReference type="Proteomes" id="UP000726170">
    <property type="component" value="Unassembled WGS sequence"/>
</dbReference>
<gene>
    <name evidence="7" type="ORF">KQI86_01810</name>
</gene>
<evidence type="ECO:0000259" key="5">
    <source>
        <dbReference type="Pfam" id="PF00389"/>
    </source>
</evidence>
<dbReference type="InterPro" id="IPR050418">
    <property type="entry name" value="D-iso_2-hydroxyacid_DH_PdxB"/>
</dbReference>
<dbReference type="PANTHER" id="PTHR43761:SF1">
    <property type="entry name" value="D-ISOMER SPECIFIC 2-HYDROXYACID DEHYDROGENASE CATALYTIC DOMAIN-CONTAINING PROTEIN-RELATED"/>
    <property type="match status" value="1"/>
</dbReference>
<dbReference type="Pfam" id="PF00389">
    <property type="entry name" value="2-Hacid_dh"/>
    <property type="match status" value="1"/>
</dbReference>
<feature type="domain" description="D-isomer specific 2-hydroxyacid dehydrogenase NAD-binding" evidence="6">
    <location>
        <begin position="112"/>
        <end position="286"/>
    </location>
</feature>
<keyword evidence="3" id="KW-0520">NAD</keyword>
<dbReference type="EMBL" id="JAHLQF010000001">
    <property type="protein sequence ID" value="MBU5483042.1"/>
    <property type="molecule type" value="Genomic_DNA"/>
</dbReference>
<dbReference type="InterPro" id="IPR029753">
    <property type="entry name" value="D-isomer_DH_CS"/>
</dbReference>
<accession>A0ABS6ED31</accession>
<dbReference type="PROSITE" id="PS00670">
    <property type="entry name" value="D_2_HYDROXYACID_DH_2"/>
    <property type="match status" value="1"/>
</dbReference>
<protein>
    <submittedName>
        <fullName evidence="7">Hydroxyacid dehydrogenase</fullName>
    </submittedName>
</protein>
<dbReference type="Pfam" id="PF02826">
    <property type="entry name" value="2-Hacid_dh_C"/>
    <property type="match status" value="1"/>
</dbReference>
<dbReference type="CDD" id="cd12161">
    <property type="entry name" value="GDH_like_1"/>
    <property type="match status" value="1"/>
</dbReference>
<keyword evidence="8" id="KW-1185">Reference proteome</keyword>
<evidence type="ECO:0000256" key="1">
    <source>
        <dbReference type="ARBA" id="ARBA00005854"/>
    </source>
</evidence>
<evidence type="ECO:0000259" key="6">
    <source>
        <dbReference type="Pfam" id="PF02826"/>
    </source>
</evidence>
<organism evidence="7 8">
    <name type="scientific">Clostridium mobile</name>
    <dbReference type="NCBI Taxonomy" id="2841512"/>
    <lineage>
        <taxon>Bacteria</taxon>
        <taxon>Bacillati</taxon>
        <taxon>Bacillota</taxon>
        <taxon>Clostridia</taxon>
        <taxon>Eubacteriales</taxon>
        <taxon>Clostridiaceae</taxon>
        <taxon>Clostridium</taxon>
    </lineage>
</organism>
<dbReference type="InterPro" id="IPR006140">
    <property type="entry name" value="D-isomer_DH_NAD-bd"/>
</dbReference>
<sequence>MKIVVLEPLGLAEEEIVSAFRNILGEAHELVIHNDRVDDIEKLKERAAGADVLVIANMPLNGEVIRSVDNLKLISVAFTGVDHVDLEACKERNILVCNSAGYSTSSVAELTFGLILSLLRNIVPLDGRTREGKNKDGYSQRDLCGKTLGIVGAGAIGLKVARIGKAFGCNVIAYNRSVKDNLKEMDIRQTTLEEVLSESDIVSIHVPLNENTKGLINKEKIDLMKESAILINTARGPIIDNEALAKALMEGKIAGAGIDVFDMEPPLPLDYPLLHTPNTVVAPHVGFATKEAMIRRAKIVFENILKWIEGNPQNIM</sequence>
<evidence type="ECO:0000256" key="4">
    <source>
        <dbReference type="RuleBase" id="RU003719"/>
    </source>
</evidence>
<evidence type="ECO:0000256" key="3">
    <source>
        <dbReference type="ARBA" id="ARBA00023027"/>
    </source>
</evidence>
<evidence type="ECO:0000313" key="7">
    <source>
        <dbReference type="EMBL" id="MBU5483042.1"/>
    </source>
</evidence>